<dbReference type="Pfam" id="PF13560">
    <property type="entry name" value="HTH_31"/>
    <property type="match status" value="1"/>
</dbReference>
<dbReference type="RefSeq" id="WP_086699533.1">
    <property type="nucleotide sequence ID" value="NZ_BAAAVA010000050.1"/>
</dbReference>
<evidence type="ECO:0000256" key="2">
    <source>
        <dbReference type="SAM" id="Phobius"/>
    </source>
</evidence>
<comment type="caution">
    <text evidence="4">The sequence shown here is derived from an EMBL/GenBank/DDBJ whole genome shotgun (WGS) entry which is preliminary data.</text>
</comment>
<dbReference type="Gene3D" id="1.10.260.40">
    <property type="entry name" value="lambda repressor-like DNA-binding domains"/>
    <property type="match status" value="1"/>
</dbReference>
<dbReference type="Proteomes" id="UP001501423">
    <property type="component" value="Unassembled WGS sequence"/>
</dbReference>
<evidence type="ECO:0000313" key="4">
    <source>
        <dbReference type="EMBL" id="GAA2935257.1"/>
    </source>
</evidence>
<keyword evidence="2" id="KW-1133">Transmembrane helix</keyword>
<feature type="region of interest" description="Disordered" evidence="1">
    <location>
        <begin position="281"/>
        <end position="307"/>
    </location>
</feature>
<dbReference type="InterPro" id="IPR010982">
    <property type="entry name" value="Lambda_DNA-bd_dom_sf"/>
</dbReference>
<sequence length="346" mass="36340">MTTAHTRLTTELRALRARTGLSLAALAKTTAYSKSTWERYVNGKALPPRQAVRELCRTAGEPEERLLALWDLAQAEWKGRAAVVAPAVPAPAQPPPVAPEPPATSRWSPGSPVKLLLVLTSAYVVLAAGVALALLLAPLRGTAPGEPLSATHSGTSYVVAPRCHGASCEGEDPVRMACAVVPETVSTYRTGTGALVEVRYSEACAAAWARMWGARIGDRVDVTAGGPARDVRIVDSADAEAYVYTEMTRARPGSVVRSCFRPAGGGAHECFDAPVRPDTVRADQASRGVTRPRPPLSHPGATPAQAARATQTILMSLRPEQRAVTPVRAAPHPVSAAPPRSLPASA</sequence>
<accession>A0ABN3X493</accession>
<evidence type="ECO:0000256" key="1">
    <source>
        <dbReference type="SAM" id="MobiDB-lite"/>
    </source>
</evidence>
<dbReference type="EMBL" id="BAAAVA010000050">
    <property type="protein sequence ID" value="GAA2935257.1"/>
    <property type="molecule type" value="Genomic_DNA"/>
</dbReference>
<evidence type="ECO:0000313" key="5">
    <source>
        <dbReference type="Proteomes" id="UP001501423"/>
    </source>
</evidence>
<keyword evidence="2" id="KW-0812">Transmembrane</keyword>
<keyword evidence="5" id="KW-1185">Reference proteome</keyword>
<evidence type="ECO:0000259" key="3">
    <source>
        <dbReference type="SMART" id="SM00530"/>
    </source>
</evidence>
<proteinExistence type="predicted"/>
<gene>
    <name evidence="4" type="ORF">GCM10010478_40730</name>
</gene>
<reference evidence="4 5" key="1">
    <citation type="journal article" date="2019" name="Int. J. Syst. Evol. Microbiol.">
        <title>The Global Catalogue of Microorganisms (GCM) 10K type strain sequencing project: providing services to taxonomists for standard genome sequencing and annotation.</title>
        <authorList>
            <consortium name="The Broad Institute Genomics Platform"/>
            <consortium name="The Broad Institute Genome Sequencing Center for Infectious Disease"/>
            <person name="Wu L."/>
            <person name="Ma J."/>
        </authorList>
    </citation>
    <scope>NUCLEOTIDE SEQUENCE [LARGE SCALE GENOMIC DNA]</scope>
    <source>
        <strain evidence="4 5">JCM 9650</strain>
    </source>
</reference>
<feature type="region of interest" description="Disordered" evidence="1">
    <location>
        <begin position="321"/>
        <end position="346"/>
    </location>
</feature>
<name>A0ABN3X493_9ACTN</name>
<feature type="transmembrane region" description="Helical" evidence="2">
    <location>
        <begin position="115"/>
        <end position="139"/>
    </location>
</feature>
<dbReference type="SUPFAM" id="SSF47413">
    <property type="entry name" value="lambda repressor-like DNA-binding domains"/>
    <property type="match status" value="1"/>
</dbReference>
<keyword evidence="2" id="KW-0472">Membrane</keyword>
<dbReference type="Pfam" id="PF10901">
    <property type="entry name" value="DUF2690"/>
    <property type="match status" value="1"/>
</dbReference>
<dbReference type="InterPro" id="IPR001387">
    <property type="entry name" value="Cro/C1-type_HTH"/>
</dbReference>
<feature type="compositionally biased region" description="Low complexity" evidence="1">
    <location>
        <begin position="333"/>
        <end position="346"/>
    </location>
</feature>
<dbReference type="SMART" id="SM00530">
    <property type="entry name" value="HTH_XRE"/>
    <property type="match status" value="1"/>
</dbReference>
<protein>
    <recommendedName>
        <fullName evidence="3">HTH cro/C1-type domain-containing protein</fullName>
    </recommendedName>
</protein>
<dbReference type="CDD" id="cd00093">
    <property type="entry name" value="HTH_XRE"/>
    <property type="match status" value="1"/>
</dbReference>
<feature type="domain" description="HTH cro/C1-type" evidence="3">
    <location>
        <begin position="11"/>
        <end position="66"/>
    </location>
</feature>
<dbReference type="InterPro" id="IPR021224">
    <property type="entry name" value="DUF2690"/>
</dbReference>
<organism evidence="4 5">
    <name type="scientific">Streptomyces erythrogriseus</name>
    <dbReference type="NCBI Taxonomy" id="284027"/>
    <lineage>
        <taxon>Bacteria</taxon>
        <taxon>Bacillati</taxon>
        <taxon>Actinomycetota</taxon>
        <taxon>Actinomycetes</taxon>
        <taxon>Kitasatosporales</taxon>
        <taxon>Streptomycetaceae</taxon>
        <taxon>Streptomyces</taxon>
        <taxon>Streptomyces griseoincarnatus group</taxon>
    </lineage>
</organism>